<protein>
    <recommendedName>
        <fullName evidence="5">HIT-type domain-containing protein</fullName>
    </recommendedName>
</protein>
<keyword evidence="7" id="KW-1185">Reference proteome</keyword>
<keyword evidence="3" id="KW-0862">Zinc</keyword>
<evidence type="ECO:0000256" key="2">
    <source>
        <dbReference type="ARBA" id="ARBA00022771"/>
    </source>
</evidence>
<dbReference type="EMBL" id="CP051142">
    <property type="protein sequence ID" value="QIX00555.1"/>
    <property type="molecule type" value="Genomic_DNA"/>
</dbReference>
<feature type="region of interest" description="Disordered" evidence="4">
    <location>
        <begin position="84"/>
        <end position="105"/>
    </location>
</feature>
<accession>A0A6H0Y0W8</accession>
<gene>
    <name evidence="6" type="ORF">AMS68_006072</name>
</gene>
<evidence type="ECO:0000256" key="4">
    <source>
        <dbReference type="SAM" id="MobiDB-lite"/>
    </source>
</evidence>
<reference evidence="6 7" key="1">
    <citation type="journal article" date="2016" name="Sci. Rep.">
        <title>Peltaster fructicola genome reveals evolution from an invasive phytopathogen to an ectophytic parasite.</title>
        <authorList>
            <person name="Xu C."/>
            <person name="Chen H."/>
            <person name="Gleason M.L."/>
            <person name="Xu J.R."/>
            <person name="Liu H."/>
            <person name="Zhang R."/>
            <person name="Sun G."/>
        </authorList>
    </citation>
    <scope>NUCLEOTIDE SEQUENCE [LARGE SCALE GENOMIC DNA]</scope>
    <source>
        <strain evidence="6 7">LNHT1506</strain>
    </source>
</reference>
<dbReference type="GO" id="GO:0005634">
    <property type="term" value="C:nucleus"/>
    <property type="evidence" value="ECO:0007669"/>
    <property type="project" value="UniProtKB-ARBA"/>
</dbReference>
<evidence type="ECO:0000256" key="1">
    <source>
        <dbReference type="ARBA" id="ARBA00022723"/>
    </source>
</evidence>
<evidence type="ECO:0000256" key="3">
    <source>
        <dbReference type="ARBA" id="ARBA00022833"/>
    </source>
</evidence>
<dbReference type="OrthoDB" id="74807at2759"/>
<organism evidence="6 7">
    <name type="scientific">Peltaster fructicola</name>
    <dbReference type="NCBI Taxonomy" id="286661"/>
    <lineage>
        <taxon>Eukaryota</taxon>
        <taxon>Fungi</taxon>
        <taxon>Dikarya</taxon>
        <taxon>Ascomycota</taxon>
        <taxon>Pezizomycotina</taxon>
        <taxon>Dothideomycetes</taxon>
        <taxon>Dothideomycetes incertae sedis</taxon>
        <taxon>Peltaster</taxon>
    </lineage>
</organism>
<feature type="domain" description="HIT-type" evidence="5">
    <location>
        <begin position="229"/>
        <end position="256"/>
    </location>
</feature>
<evidence type="ECO:0000259" key="5">
    <source>
        <dbReference type="Pfam" id="PF04438"/>
    </source>
</evidence>
<dbReference type="InterPro" id="IPR007529">
    <property type="entry name" value="Znf_HIT"/>
</dbReference>
<dbReference type="AlphaFoldDB" id="A0A6H0Y0W8"/>
<dbReference type="GO" id="GO:0008270">
    <property type="term" value="F:zinc ion binding"/>
    <property type="evidence" value="ECO:0007669"/>
    <property type="project" value="UniProtKB-KW"/>
</dbReference>
<dbReference type="PANTHER" id="PTHR13093">
    <property type="entry name" value="ZINC FINGER HIT DOMAIN CONTAINING PROTEIN 1"/>
    <property type="match status" value="1"/>
</dbReference>
<name>A0A6H0Y0W8_9PEZI</name>
<dbReference type="Proteomes" id="UP000503462">
    <property type="component" value="Chromosome 4"/>
</dbReference>
<keyword evidence="1" id="KW-0479">Metal-binding</keyword>
<sequence length="270" mass="29795">MASGPLTFRTPYIEEIPISNAKQAPGFAWVAVPNIDPAKKALEVASKKRARTSAATTEIQKDVLSNRRQREIERRIKELNTEGSKDVNIPIPKDTNVSSSGVKAGKTSNTKKILASGKEFKHYLDDEEAELARTGRIDGIERDEIPQQRPSKTPIARRVQQEHIPMDQGSKPPLPFFSQPTIDDGTDQDDFDAILPFPSADVVQALLDAPPLTYNAARLTPTYAPTAPPRTFCEICGFWGRSLCLKCGARTCSVDCEAIHVADRCLKFYA</sequence>
<dbReference type="GO" id="GO:0006338">
    <property type="term" value="P:chromatin remodeling"/>
    <property type="evidence" value="ECO:0007669"/>
    <property type="project" value="InterPro"/>
</dbReference>
<keyword evidence="2" id="KW-0863">Zinc-finger</keyword>
<feature type="compositionally biased region" description="Polar residues" evidence="4">
    <location>
        <begin position="95"/>
        <end position="105"/>
    </location>
</feature>
<evidence type="ECO:0000313" key="6">
    <source>
        <dbReference type="EMBL" id="QIX00555.1"/>
    </source>
</evidence>
<proteinExistence type="predicted"/>
<dbReference type="Pfam" id="PF04438">
    <property type="entry name" value="zf-HIT"/>
    <property type="match status" value="1"/>
</dbReference>
<evidence type="ECO:0000313" key="7">
    <source>
        <dbReference type="Proteomes" id="UP000503462"/>
    </source>
</evidence>
<dbReference type="CDD" id="cd21437">
    <property type="entry name" value="zf-HIT_ZNHIT1_like"/>
    <property type="match status" value="1"/>
</dbReference>
<dbReference type="InterPro" id="IPR039723">
    <property type="entry name" value="Vps71/ZNHIT1"/>
</dbReference>